<dbReference type="Pfam" id="PF18932">
    <property type="entry name" value="DUF5681"/>
    <property type="match status" value="1"/>
</dbReference>
<comment type="caution">
    <text evidence="3">The sequence shown here is derived from an EMBL/GenBank/DDBJ whole genome shotgun (WGS) entry which is preliminary data.</text>
</comment>
<evidence type="ECO:0000313" key="3">
    <source>
        <dbReference type="EMBL" id="MFD3263548.1"/>
    </source>
</evidence>
<proteinExistence type="predicted"/>
<sequence length="165" mass="18088">MSAIDRTASGRFAKGSCPNPKGRGAKSPKLPKIHRFAQMNNHAAFAIAEQTVTMTVGGEVREVSLYEANLFQLATAGAQGNRMAAKVFITEVQRAAHDYEEHIGTSNAFILRNRELEAICQAQQERLNELGESPPKGGGVWVVSDRKHAELQADRERRRGAESSE</sequence>
<gene>
    <name evidence="3" type="ORF">OCL97_06145</name>
</gene>
<dbReference type="EMBL" id="JAOTJD010000008">
    <property type="protein sequence ID" value="MFD3263548.1"/>
    <property type="molecule type" value="Genomic_DNA"/>
</dbReference>
<evidence type="ECO:0000313" key="4">
    <source>
        <dbReference type="Proteomes" id="UP001598130"/>
    </source>
</evidence>
<feature type="domain" description="DUF5681" evidence="2">
    <location>
        <begin position="9"/>
        <end position="93"/>
    </location>
</feature>
<dbReference type="InterPro" id="IPR043736">
    <property type="entry name" value="DUF5681"/>
</dbReference>
<evidence type="ECO:0000259" key="2">
    <source>
        <dbReference type="Pfam" id="PF18932"/>
    </source>
</evidence>
<protein>
    <submittedName>
        <fullName evidence="3">DUF5681 domain-containing protein</fullName>
    </submittedName>
</protein>
<organism evidence="3 4">
    <name type="scientific">Phenylobacterium ferrooxidans</name>
    <dbReference type="NCBI Taxonomy" id="2982689"/>
    <lineage>
        <taxon>Bacteria</taxon>
        <taxon>Pseudomonadati</taxon>
        <taxon>Pseudomonadota</taxon>
        <taxon>Alphaproteobacteria</taxon>
        <taxon>Caulobacterales</taxon>
        <taxon>Caulobacteraceae</taxon>
        <taxon>Phenylobacterium</taxon>
    </lineage>
</organism>
<reference evidence="3 4" key="1">
    <citation type="submission" date="2022-09" db="EMBL/GenBank/DDBJ databases">
        <title>New species of Phenylobacterium.</title>
        <authorList>
            <person name="Mieszkin S."/>
        </authorList>
    </citation>
    <scope>NUCLEOTIDE SEQUENCE [LARGE SCALE GENOMIC DNA]</scope>
    <source>
        <strain evidence="3 4">HK31-G</strain>
    </source>
</reference>
<name>A0ABW6CRV3_9CAUL</name>
<dbReference type="Proteomes" id="UP001598130">
    <property type="component" value="Unassembled WGS sequence"/>
</dbReference>
<dbReference type="RefSeq" id="WP_377368556.1">
    <property type="nucleotide sequence ID" value="NZ_JAOTJD010000008.1"/>
</dbReference>
<accession>A0ABW6CRV3</accession>
<feature type="region of interest" description="Disordered" evidence="1">
    <location>
        <begin position="1"/>
        <end position="28"/>
    </location>
</feature>
<keyword evidence="4" id="KW-1185">Reference proteome</keyword>
<evidence type="ECO:0000256" key="1">
    <source>
        <dbReference type="SAM" id="MobiDB-lite"/>
    </source>
</evidence>